<evidence type="ECO:0000313" key="3">
    <source>
        <dbReference type="EMBL" id="VDD18537.1"/>
    </source>
</evidence>
<name>A0A3P6CIL3_BRACM</name>
<organism evidence="3">
    <name type="scientific">Brassica campestris</name>
    <name type="common">Field mustard</name>
    <dbReference type="NCBI Taxonomy" id="3711"/>
    <lineage>
        <taxon>Eukaryota</taxon>
        <taxon>Viridiplantae</taxon>
        <taxon>Streptophyta</taxon>
        <taxon>Embryophyta</taxon>
        <taxon>Tracheophyta</taxon>
        <taxon>Spermatophyta</taxon>
        <taxon>Magnoliopsida</taxon>
        <taxon>eudicotyledons</taxon>
        <taxon>Gunneridae</taxon>
        <taxon>Pentapetalae</taxon>
        <taxon>rosids</taxon>
        <taxon>malvids</taxon>
        <taxon>Brassicales</taxon>
        <taxon>Brassicaceae</taxon>
        <taxon>Brassiceae</taxon>
        <taxon>Brassica</taxon>
    </lineage>
</organism>
<dbReference type="EMBL" id="LS974626">
    <property type="protein sequence ID" value="CAG7910704.1"/>
    <property type="molecule type" value="Genomic_DNA"/>
</dbReference>
<keyword evidence="1" id="KW-1133">Transmembrane helix</keyword>
<protein>
    <submittedName>
        <fullName evidence="2">Uncharacterized protein</fullName>
    </submittedName>
</protein>
<gene>
    <name evidence="3" type="ORF">BRAA10T43940Z</name>
    <name evidence="2" type="ORF">BRAPAZ1V2_A10P19500.2</name>
</gene>
<keyword evidence="1" id="KW-0472">Membrane</keyword>
<keyword evidence="1" id="KW-0812">Transmembrane</keyword>
<reference evidence="3" key="1">
    <citation type="submission" date="2018-11" db="EMBL/GenBank/DDBJ databases">
        <authorList>
            <consortium name="Genoscope - CEA"/>
            <person name="William W."/>
        </authorList>
    </citation>
    <scope>NUCLEOTIDE SEQUENCE</scope>
</reference>
<dbReference type="EMBL" id="LR031577">
    <property type="protein sequence ID" value="VDD18537.1"/>
    <property type="molecule type" value="Genomic_DNA"/>
</dbReference>
<dbReference type="Gramene" id="A10p19500.2_BraZ1">
    <property type="protein sequence ID" value="A10p19500.2_BraZ1.CDS"/>
    <property type="gene ID" value="A10g19500.2_BraZ1"/>
</dbReference>
<evidence type="ECO:0000313" key="2">
    <source>
        <dbReference type="EMBL" id="CAG7910704.1"/>
    </source>
</evidence>
<dbReference type="AlphaFoldDB" id="A0A3P6CIL3"/>
<sequence>MSRAICSSCGLRSQRCQCGREASTAGNANGDDVERAPKLTRASFWIIYLVGASLPLTVYLPCFLPGILSPVQKTCHLEVFVDSFSVSNASTANADWNVSFVAKSPRNGCKVSLHMIKTRLLRGSNLISESFTPDYFGKLVNGKINEPLPGFRHSGQGFLIVDCGGIPVNFTVDTAGDVKGSLLGHMRPCEYLLRSNYTDTTF</sequence>
<feature type="transmembrane region" description="Helical" evidence="1">
    <location>
        <begin position="42"/>
        <end position="64"/>
    </location>
</feature>
<evidence type="ECO:0000256" key="1">
    <source>
        <dbReference type="SAM" id="Phobius"/>
    </source>
</evidence>
<proteinExistence type="predicted"/>
<accession>A0A3P6CIL3</accession>
<dbReference type="Proteomes" id="UP000694005">
    <property type="component" value="Chromosome A10"/>
</dbReference>